<dbReference type="RefSeq" id="WP_342880627.1">
    <property type="nucleotide sequence ID" value="NZ_JBBMQS010000001.1"/>
</dbReference>
<keyword evidence="1" id="KW-0812">Transmembrane</keyword>
<sequence>MNPLDQLKDIHIPSQISTWPPAYGWWLVAFFILLVVIVLITAWIKHRQYNAARRHALNELVSITSSQADWPIRMNTLLKRICMHYLPNEQHANLHSKRWQAYLCEQLPSSKQGTFNAAFSALQTQLYRPATADSTQFSAIQAQVSVWIKHAKLKNVSESSSTGAAHV</sequence>
<evidence type="ECO:0000313" key="3">
    <source>
        <dbReference type="Proteomes" id="UP001461163"/>
    </source>
</evidence>
<keyword evidence="3" id="KW-1185">Reference proteome</keyword>
<proteinExistence type="predicted"/>
<keyword evidence="1" id="KW-0472">Membrane</keyword>
<comment type="caution">
    <text evidence="2">The sequence shown here is derived from an EMBL/GenBank/DDBJ whole genome shotgun (WGS) entry which is preliminary data.</text>
</comment>
<feature type="transmembrane region" description="Helical" evidence="1">
    <location>
        <begin position="23"/>
        <end position="44"/>
    </location>
</feature>
<reference evidence="2 3" key="1">
    <citation type="submission" date="2024-03" db="EMBL/GenBank/DDBJ databases">
        <title>Community enrichment and isolation of bacterial strains for fucoidan degradation.</title>
        <authorList>
            <person name="Sichert A."/>
        </authorList>
    </citation>
    <scope>NUCLEOTIDE SEQUENCE [LARGE SCALE GENOMIC DNA]</scope>
    <source>
        <strain evidence="2 3">AS12</strain>
    </source>
</reference>
<evidence type="ECO:0000313" key="2">
    <source>
        <dbReference type="EMBL" id="MEM5496028.1"/>
    </source>
</evidence>
<dbReference type="Pfam" id="PF14316">
    <property type="entry name" value="DUF4381"/>
    <property type="match status" value="1"/>
</dbReference>
<dbReference type="Proteomes" id="UP001461163">
    <property type="component" value="Unassembled WGS sequence"/>
</dbReference>
<organism evidence="2 3">
    <name type="scientific">Paraglaciecola mesophila</name>
    <dbReference type="NCBI Taxonomy" id="197222"/>
    <lineage>
        <taxon>Bacteria</taxon>
        <taxon>Pseudomonadati</taxon>
        <taxon>Pseudomonadota</taxon>
        <taxon>Gammaproteobacteria</taxon>
        <taxon>Alteromonadales</taxon>
        <taxon>Alteromonadaceae</taxon>
        <taxon>Paraglaciecola</taxon>
    </lineage>
</organism>
<evidence type="ECO:0000256" key="1">
    <source>
        <dbReference type="SAM" id="Phobius"/>
    </source>
</evidence>
<name>A0ABU9SQ72_9ALTE</name>
<accession>A0ABU9SQ72</accession>
<dbReference type="InterPro" id="IPR025489">
    <property type="entry name" value="DUF4381"/>
</dbReference>
<gene>
    <name evidence="2" type="ORF">WNY77_01330</name>
</gene>
<protein>
    <submittedName>
        <fullName evidence="2">DUF4381 domain-containing protein</fullName>
    </submittedName>
</protein>
<dbReference type="EMBL" id="JBBMQS010000001">
    <property type="protein sequence ID" value="MEM5496028.1"/>
    <property type="molecule type" value="Genomic_DNA"/>
</dbReference>
<keyword evidence="1" id="KW-1133">Transmembrane helix</keyword>